<keyword evidence="3" id="KW-1185">Reference proteome</keyword>
<sequence>MTRGRAALGRQWPCHPRATRNISPELRQITGAYSPASSHRTPLTPPSIAKLGTIPTPFITPAHKGPDRGPASTRQLPSPRQHRPITDPEILIMPAWRRPVHSSRRLYAKPPISKSMESLHHTPPVTGSKEARCKIALQCHTSGLQQPLLQCQNALASDVHALLYLL</sequence>
<accession>A0A165DAH8</accession>
<evidence type="ECO:0000256" key="1">
    <source>
        <dbReference type="SAM" id="MobiDB-lite"/>
    </source>
</evidence>
<dbReference type="EMBL" id="KV424067">
    <property type="protein sequence ID" value="KZT52399.1"/>
    <property type="molecule type" value="Genomic_DNA"/>
</dbReference>
<gene>
    <name evidence="2" type="ORF">CALCODRAFT_90511</name>
</gene>
<feature type="region of interest" description="Disordered" evidence="1">
    <location>
        <begin position="57"/>
        <end position="84"/>
    </location>
</feature>
<proteinExistence type="predicted"/>
<evidence type="ECO:0000313" key="3">
    <source>
        <dbReference type="Proteomes" id="UP000076842"/>
    </source>
</evidence>
<dbReference type="InParanoid" id="A0A165DAH8"/>
<dbReference type="AlphaFoldDB" id="A0A165DAH8"/>
<protein>
    <submittedName>
        <fullName evidence="2">Uncharacterized protein</fullName>
    </submittedName>
</protein>
<evidence type="ECO:0000313" key="2">
    <source>
        <dbReference type="EMBL" id="KZT52399.1"/>
    </source>
</evidence>
<name>A0A165DAH8_9BASI</name>
<reference evidence="2 3" key="1">
    <citation type="journal article" date="2016" name="Mol. Biol. Evol.">
        <title>Comparative Genomics of Early-Diverging Mushroom-Forming Fungi Provides Insights into the Origins of Lignocellulose Decay Capabilities.</title>
        <authorList>
            <person name="Nagy L.G."/>
            <person name="Riley R."/>
            <person name="Tritt A."/>
            <person name="Adam C."/>
            <person name="Daum C."/>
            <person name="Floudas D."/>
            <person name="Sun H."/>
            <person name="Yadav J.S."/>
            <person name="Pangilinan J."/>
            <person name="Larsson K.H."/>
            <person name="Matsuura K."/>
            <person name="Barry K."/>
            <person name="Labutti K."/>
            <person name="Kuo R."/>
            <person name="Ohm R.A."/>
            <person name="Bhattacharya S.S."/>
            <person name="Shirouzu T."/>
            <person name="Yoshinaga Y."/>
            <person name="Martin F.M."/>
            <person name="Grigoriev I.V."/>
            <person name="Hibbett D.S."/>
        </authorList>
    </citation>
    <scope>NUCLEOTIDE SEQUENCE [LARGE SCALE GENOMIC DNA]</scope>
    <source>
        <strain evidence="2 3">HHB12733</strain>
    </source>
</reference>
<dbReference type="Proteomes" id="UP000076842">
    <property type="component" value="Unassembled WGS sequence"/>
</dbReference>
<organism evidence="2 3">
    <name type="scientific">Calocera cornea HHB12733</name>
    <dbReference type="NCBI Taxonomy" id="1353952"/>
    <lineage>
        <taxon>Eukaryota</taxon>
        <taxon>Fungi</taxon>
        <taxon>Dikarya</taxon>
        <taxon>Basidiomycota</taxon>
        <taxon>Agaricomycotina</taxon>
        <taxon>Dacrymycetes</taxon>
        <taxon>Dacrymycetales</taxon>
        <taxon>Dacrymycetaceae</taxon>
        <taxon>Calocera</taxon>
    </lineage>
</organism>